<reference evidence="9" key="1">
    <citation type="submission" date="2022-11" db="EMBL/GenBank/DDBJ databases">
        <title>Chromosome-level genome of Pogonophryne albipinna.</title>
        <authorList>
            <person name="Jo E."/>
        </authorList>
    </citation>
    <scope>NUCLEOTIDE SEQUENCE</scope>
    <source>
        <strain evidence="9">SGF0006</strain>
        <tissue evidence="9">Muscle</tissue>
    </source>
</reference>
<feature type="domain" description="PH" evidence="8">
    <location>
        <begin position="286"/>
        <end position="380"/>
    </location>
</feature>
<dbReference type="Pfam" id="PF00169">
    <property type="entry name" value="PH"/>
    <property type="match status" value="2"/>
</dbReference>
<dbReference type="GO" id="GO:0006954">
    <property type="term" value="P:inflammatory response"/>
    <property type="evidence" value="ECO:0007669"/>
    <property type="project" value="TreeGrafter"/>
</dbReference>
<dbReference type="GO" id="GO:0045893">
    <property type="term" value="P:positive regulation of DNA-templated transcription"/>
    <property type="evidence" value="ECO:0007669"/>
    <property type="project" value="TreeGrafter"/>
</dbReference>
<dbReference type="AlphaFoldDB" id="A0AAD6FNQ0"/>
<dbReference type="PANTHER" id="PTHR14338">
    <property type="entry name" value="ACTIN FILAMENT-ASSOCIATED PROTEIN 1 FAMILY MEMBER"/>
    <property type="match status" value="1"/>
</dbReference>
<dbReference type="GO" id="GO:0005829">
    <property type="term" value="C:cytosol"/>
    <property type="evidence" value="ECO:0007669"/>
    <property type="project" value="TreeGrafter"/>
</dbReference>
<name>A0AAD6FNQ0_9TELE</name>
<evidence type="ECO:0000256" key="4">
    <source>
        <dbReference type="ARBA" id="ARBA00023054"/>
    </source>
</evidence>
<protein>
    <recommendedName>
        <fullName evidence="6">Actin filament-associated protein 1-like 2</fullName>
    </recommendedName>
</protein>
<gene>
    <name evidence="9" type="ORF">JOQ06_026578</name>
</gene>
<dbReference type="GO" id="GO:0007346">
    <property type="term" value="P:regulation of mitotic cell cycle"/>
    <property type="evidence" value="ECO:0007669"/>
    <property type="project" value="TreeGrafter"/>
</dbReference>
<dbReference type="PROSITE" id="PS50003">
    <property type="entry name" value="PH_DOMAIN"/>
    <property type="match status" value="2"/>
</dbReference>
<dbReference type="SMART" id="SM00233">
    <property type="entry name" value="PH"/>
    <property type="match status" value="2"/>
</dbReference>
<comment type="caution">
    <text evidence="9">The sequence shown here is derived from an EMBL/GenBank/DDBJ whole genome shotgun (WGS) entry which is preliminary data.</text>
</comment>
<feature type="compositionally biased region" description="Polar residues" evidence="7">
    <location>
        <begin position="524"/>
        <end position="547"/>
    </location>
</feature>
<dbReference type="InterPro" id="IPR011993">
    <property type="entry name" value="PH-like_dom_sf"/>
</dbReference>
<feature type="compositionally biased region" description="Basic and acidic residues" evidence="7">
    <location>
        <begin position="594"/>
        <end position="615"/>
    </location>
</feature>
<evidence type="ECO:0000256" key="7">
    <source>
        <dbReference type="SAM" id="MobiDB-lite"/>
    </source>
</evidence>
<comment type="function">
    <text evidence="5">May play a role in a signaling cascade by enhancing the kinase activity of SRC. Contributes to SRC-regulated transcription activation.</text>
</comment>
<feature type="compositionally biased region" description="Low complexity" evidence="7">
    <location>
        <begin position="692"/>
        <end position="708"/>
    </location>
</feature>
<proteinExistence type="predicted"/>
<feature type="compositionally biased region" description="Polar residues" evidence="7">
    <location>
        <begin position="403"/>
        <end position="412"/>
    </location>
</feature>
<dbReference type="FunFam" id="2.30.29.30:FF:000020">
    <property type="entry name" value="Actin filament-associated protein 1-like 2 isoform 1"/>
    <property type="match status" value="1"/>
</dbReference>
<accession>A0AAD6FNQ0</accession>
<keyword evidence="4" id="KW-0175">Coiled coil</keyword>
<feature type="compositionally biased region" description="Basic and acidic residues" evidence="7">
    <location>
        <begin position="246"/>
        <end position="255"/>
    </location>
</feature>
<keyword evidence="3" id="KW-0677">Repeat</keyword>
<feature type="region of interest" description="Disordered" evidence="7">
    <location>
        <begin position="390"/>
        <end position="428"/>
    </location>
</feature>
<dbReference type="GO" id="GO:0032757">
    <property type="term" value="P:positive regulation of interleukin-8 production"/>
    <property type="evidence" value="ECO:0007669"/>
    <property type="project" value="TreeGrafter"/>
</dbReference>
<dbReference type="FunFam" id="2.30.29.30:FF:000171">
    <property type="entry name" value="Actin filament-associated protein 1-like 2 isoform 1"/>
    <property type="match status" value="1"/>
</dbReference>
<feature type="compositionally biased region" description="Polar residues" evidence="7">
    <location>
        <begin position="669"/>
        <end position="679"/>
    </location>
</feature>
<dbReference type="InterPro" id="IPR030113">
    <property type="entry name" value="AFAP"/>
</dbReference>
<feature type="region of interest" description="Disordered" evidence="7">
    <location>
        <begin position="663"/>
        <end position="734"/>
    </location>
</feature>
<organism evidence="9 10">
    <name type="scientific">Pogonophryne albipinna</name>
    <dbReference type="NCBI Taxonomy" id="1090488"/>
    <lineage>
        <taxon>Eukaryota</taxon>
        <taxon>Metazoa</taxon>
        <taxon>Chordata</taxon>
        <taxon>Craniata</taxon>
        <taxon>Vertebrata</taxon>
        <taxon>Euteleostomi</taxon>
        <taxon>Actinopterygii</taxon>
        <taxon>Neopterygii</taxon>
        <taxon>Teleostei</taxon>
        <taxon>Neoteleostei</taxon>
        <taxon>Acanthomorphata</taxon>
        <taxon>Eupercaria</taxon>
        <taxon>Perciformes</taxon>
        <taxon>Notothenioidei</taxon>
        <taxon>Pogonophryne</taxon>
    </lineage>
</organism>
<feature type="region of interest" description="Disordered" evidence="7">
    <location>
        <begin position="594"/>
        <end position="621"/>
    </location>
</feature>
<evidence type="ECO:0000256" key="3">
    <source>
        <dbReference type="ARBA" id="ARBA00022737"/>
    </source>
</evidence>
<dbReference type="CDD" id="cd13306">
    <property type="entry name" value="PH1_AFAP"/>
    <property type="match status" value="1"/>
</dbReference>
<keyword evidence="10" id="KW-1185">Reference proteome</keyword>
<evidence type="ECO:0000259" key="8">
    <source>
        <dbReference type="PROSITE" id="PS50003"/>
    </source>
</evidence>
<evidence type="ECO:0000313" key="10">
    <source>
        <dbReference type="Proteomes" id="UP001219934"/>
    </source>
</evidence>
<sequence length="748" mass="82803">MSTGVVSREPFPLPPVPAPACLDPSESYYEEAQPYEETFNDLDCFGLSGPWMRVHSSDSVIYAVINRDDGDAVSSSYESYDEEEVTRGKSESAQHQWPSAEASIELMKDARICAFLWRKKWLGQWAKQLCVIKDHRLQCYKSSKEQTPLLDVSLLGCSVVYKEKQMKRKEHKLKIVPVGGEAIVLGLQSKEQTEQWLKVIQEISPKPAENCDAQHSQSDSPRLICTKGELSERYSVASESGSSTDSHADTPENKDVKRKYGAGLKFSNLMNIGKKKPSSLESPEKCVDTSGYLNVLVNSQWRTCWCLVKKGQLWFYHDKSKNKVSQPAVSLGGCRVLPDPIPEHLYSFRINMDGSQLATLEAKTSADMGHWLGLLLLPYTLCRRADPEDAEEYVLPESEDNNPQEQFETCTQDSKDSEGTEQDPDSRIYLDLVPVRSFLHTSCGGKAPPAKETSRESPVPVEDPASQIKEANSTSHTEPDSSPVVNGTSSTSITSKPEPELPQTPPQPVKTSSQSQETPKRNSVGISQAFTSPGVQINKGQTVSTGLPHSPVPLRPKAHTIGCPGAVEGKLGKNRTEADMRRYIDERDHLEREREEVRSSLGNLKKERRETKEELSACQDPKQQASLEARLKQKEEACREAENRRVEVELRLMEVKESLKKVESGPFTLGTTLDSSLQDSPMPKAATLPALQSTSSSPSSQPYNSNTSADPGSPVNSASALKSRPTSIMATKGKVLQKAMEWEKKSTT</sequence>
<evidence type="ECO:0000256" key="2">
    <source>
        <dbReference type="ARBA" id="ARBA00022490"/>
    </source>
</evidence>
<dbReference type="GO" id="GO:0017124">
    <property type="term" value="F:SH3 domain binding"/>
    <property type="evidence" value="ECO:0007669"/>
    <property type="project" value="TreeGrafter"/>
</dbReference>
<evidence type="ECO:0000256" key="1">
    <source>
        <dbReference type="ARBA" id="ARBA00004496"/>
    </source>
</evidence>
<feature type="region of interest" description="Disordered" evidence="7">
    <location>
        <begin position="440"/>
        <end position="573"/>
    </location>
</feature>
<feature type="domain" description="PH" evidence="8">
    <location>
        <begin position="109"/>
        <end position="205"/>
    </location>
</feature>
<dbReference type="InterPro" id="IPR001849">
    <property type="entry name" value="PH_domain"/>
</dbReference>
<feature type="compositionally biased region" description="Polar residues" evidence="7">
    <location>
        <begin position="483"/>
        <end position="495"/>
    </location>
</feature>
<evidence type="ECO:0000313" key="9">
    <source>
        <dbReference type="EMBL" id="KAJ4940269.1"/>
    </source>
</evidence>
<dbReference type="GO" id="GO:0032675">
    <property type="term" value="P:regulation of interleukin-6 production"/>
    <property type="evidence" value="ECO:0007669"/>
    <property type="project" value="TreeGrafter"/>
</dbReference>
<dbReference type="SUPFAM" id="SSF50729">
    <property type="entry name" value="PH domain-like"/>
    <property type="match status" value="2"/>
</dbReference>
<feature type="compositionally biased region" description="Basic and acidic residues" evidence="7">
    <location>
        <begin position="413"/>
        <end position="428"/>
    </location>
</feature>
<dbReference type="Gene3D" id="2.30.29.30">
    <property type="entry name" value="Pleckstrin-homology domain (PH domain)/Phosphotyrosine-binding domain (PTB)"/>
    <property type="match status" value="2"/>
</dbReference>
<dbReference type="PANTHER" id="PTHR14338:SF4">
    <property type="entry name" value="ACTIN FILAMENT-ASSOCIATED PROTEIN 1-LIKE 2"/>
    <property type="match status" value="1"/>
</dbReference>
<dbReference type="GO" id="GO:0045742">
    <property type="term" value="P:positive regulation of epidermal growth factor receptor signaling pathway"/>
    <property type="evidence" value="ECO:0007669"/>
    <property type="project" value="TreeGrafter"/>
</dbReference>
<evidence type="ECO:0000256" key="5">
    <source>
        <dbReference type="ARBA" id="ARBA00059761"/>
    </source>
</evidence>
<keyword evidence="2" id="KW-0963">Cytoplasm</keyword>
<dbReference type="Proteomes" id="UP001219934">
    <property type="component" value="Unassembled WGS sequence"/>
</dbReference>
<dbReference type="EMBL" id="JAPTMU010000007">
    <property type="protein sequence ID" value="KAJ4940269.1"/>
    <property type="molecule type" value="Genomic_DNA"/>
</dbReference>
<feature type="region of interest" description="Disordered" evidence="7">
    <location>
        <begin position="236"/>
        <end position="257"/>
    </location>
</feature>
<feature type="compositionally biased region" description="Polar residues" evidence="7">
    <location>
        <begin position="714"/>
        <end position="729"/>
    </location>
</feature>
<feature type="compositionally biased region" description="Acidic residues" evidence="7">
    <location>
        <begin position="390"/>
        <end position="402"/>
    </location>
</feature>
<comment type="subcellular location">
    <subcellularLocation>
        <location evidence="1">Cytoplasm</location>
    </subcellularLocation>
</comment>
<evidence type="ECO:0000256" key="6">
    <source>
        <dbReference type="ARBA" id="ARBA00072612"/>
    </source>
</evidence>
<dbReference type="GO" id="GO:0042169">
    <property type="term" value="F:SH2 domain binding"/>
    <property type="evidence" value="ECO:0007669"/>
    <property type="project" value="TreeGrafter"/>
</dbReference>